<keyword evidence="5" id="KW-1185">Reference proteome</keyword>
<accession>A0A388SCB5</accession>
<evidence type="ECO:0000256" key="2">
    <source>
        <dbReference type="SAM" id="SignalP"/>
    </source>
</evidence>
<organism evidence="4 5">
    <name type="scientific">Mesosutterella multiformis</name>
    <dbReference type="NCBI Taxonomy" id="2259133"/>
    <lineage>
        <taxon>Bacteria</taxon>
        <taxon>Pseudomonadati</taxon>
        <taxon>Pseudomonadota</taxon>
        <taxon>Betaproteobacteria</taxon>
        <taxon>Burkholderiales</taxon>
        <taxon>Sutterellaceae</taxon>
        <taxon>Mesosutterella</taxon>
    </lineage>
</organism>
<protein>
    <submittedName>
        <fullName evidence="4">Amino acid ABC transporter</fullName>
    </submittedName>
</protein>
<dbReference type="PANTHER" id="PTHR35936">
    <property type="entry name" value="MEMBRANE-BOUND LYTIC MUREIN TRANSGLYCOSYLASE F"/>
    <property type="match status" value="1"/>
</dbReference>
<dbReference type="PANTHER" id="PTHR35936:SF17">
    <property type="entry name" value="ARGININE-BINDING EXTRACELLULAR PROTEIN ARTP"/>
    <property type="match status" value="1"/>
</dbReference>
<dbReference type="CDD" id="cd01004">
    <property type="entry name" value="PBP2_MidA_like"/>
    <property type="match status" value="1"/>
</dbReference>
<dbReference type="Gene3D" id="3.40.190.10">
    <property type="entry name" value="Periplasmic binding protein-like II"/>
    <property type="match status" value="2"/>
</dbReference>
<sequence>MNFKKLAVAAAALSFAFSAFAAGIPAQKLDKSLHAKLPASIQKSGVLRDAVNGSFPPYYVVTPDKKIQGALSDFSKALGEILGVRVEHTNIPSLSGTLIGLQSGRYDISIGPIGDFPNREEKNDFVDYVQEYVVFAVKKGNPLKINGLEDTCGRRISVMAGGSAERVIKKQSDTCVKVGKKPVTVLSYDGQTTSALAVRSGRADAFFSSQAPLTYFVSQNKAYLELAAVGKKNGFNDLYQGAVLPKNSPLTPVVLDAFKIMYKNGTYKAIMEKWGLSRNMAAHPGKNMGIDVK</sequence>
<evidence type="ECO:0000313" key="5">
    <source>
        <dbReference type="Proteomes" id="UP000266091"/>
    </source>
</evidence>
<dbReference type="InterPro" id="IPR001638">
    <property type="entry name" value="Solute-binding_3/MltF_N"/>
</dbReference>
<gene>
    <name evidence="4" type="ORF">MESMUL_13160</name>
</gene>
<dbReference type="Proteomes" id="UP000266091">
    <property type="component" value="Unassembled WGS sequence"/>
</dbReference>
<comment type="caution">
    <text evidence="4">The sequence shown here is derived from an EMBL/GenBank/DDBJ whole genome shotgun (WGS) entry which is preliminary data.</text>
</comment>
<feature type="signal peptide" evidence="2">
    <location>
        <begin position="1"/>
        <end position="21"/>
    </location>
</feature>
<feature type="domain" description="Solute-binding protein family 3/N-terminal" evidence="3">
    <location>
        <begin position="46"/>
        <end position="278"/>
    </location>
</feature>
<dbReference type="Pfam" id="PF00497">
    <property type="entry name" value="SBP_bac_3"/>
    <property type="match status" value="1"/>
</dbReference>
<dbReference type="SMART" id="SM00062">
    <property type="entry name" value="PBPb"/>
    <property type="match status" value="1"/>
</dbReference>
<evidence type="ECO:0000259" key="3">
    <source>
        <dbReference type="SMART" id="SM00062"/>
    </source>
</evidence>
<evidence type="ECO:0000313" key="4">
    <source>
        <dbReference type="EMBL" id="GBO93962.1"/>
    </source>
</evidence>
<dbReference type="EMBL" id="BGZJ01000001">
    <property type="protein sequence ID" value="GBO93962.1"/>
    <property type="molecule type" value="Genomic_DNA"/>
</dbReference>
<dbReference type="AlphaFoldDB" id="A0A388SCB5"/>
<feature type="chain" id="PRO_5017255160" evidence="2">
    <location>
        <begin position="22"/>
        <end position="293"/>
    </location>
</feature>
<dbReference type="SUPFAM" id="SSF53850">
    <property type="entry name" value="Periplasmic binding protein-like II"/>
    <property type="match status" value="1"/>
</dbReference>
<name>A0A388SCB5_9BURK</name>
<proteinExistence type="predicted"/>
<keyword evidence="1 2" id="KW-0732">Signal</keyword>
<evidence type="ECO:0000256" key="1">
    <source>
        <dbReference type="ARBA" id="ARBA00022729"/>
    </source>
</evidence>
<reference evidence="4 5" key="1">
    <citation type="journal article" date="2018" name="Int. J. Syst. Evol. Microbiol.">
        <title>Mesosutterella multiformis gen. nov., sp. nov., a member of the family Sutterellaceae and Sutterella megalosphaeroides sp. nov., isolated from human faeces.</title>
        <authorList>
            <person name="Sakamoto M."/>
            <person name="Ikeyama N."/>
            <person name="Kunihiro T."/>
            <person name="Iino T."/>
            <person name="Yuki M."/>
            <person name="Ohkuma M."/>
        </authorList>
    </citation>
    <scope>NUCLEOTIDE SEQUENCE [LARGE SCALE GENOMIC DNA]</scope>
    <source>
        <strain evidence="4 5">4NBBH2</strain>
    </source>
</reference>